<proteinExistence type="predicted"/>
<comment type="subcellular location">
    <subcellularLocation>
        <location evidence="1">Membrane</location>
    </subcellularLocation>
</comment>
<evidence type="ECO:0000313" key="8">
    <source>
        <dbReference type="EMBL" id="MFC4387558.1"/>
    </source>
</evidence>
<evidence type="ECO:0000256" key="4">
    <source>
        <dbReference type="ARBA" id="ARBA00023134"/>
    </source>
</evidence>
<evidence type="ECO:0000259" key="7">
    <source>
        <dbReference type="Pfam" id="PF00350"/>
    </source>
</evidence>
<evidence type="ECO:0000256" key="6">
    <source>
        <dbReference type="SAM" id="Coils"/>
    </source>
</evidence>
<feature type="domain" description="Dynamin N-terminal" evidence="7">
    <location>
        <begin position="623"/>
        <end position="845"/>
    </location>
</feature>
<keyword evidence="6" id="KW-0175">Coiled coil</keyword>
<keyword evidence="3" id="KW-0378">Hydrolase</keyword>
<protein>
    <submittedName>
        <fullName evidence="8">Dynamin family protein</fullName>
    </submittedName>
</protein>
<keyword evidence="5" id="KW-0472">Membrane</keyword>
<dbReference type="CDD" id="cd09912">
    <property type="entry name" value="DLP_2"/>
    <property type="match status" value="1"/>
</dbReference>
<dbReference type="InterPro" id="IPR027417">
    <property type="entry name" value="P-loop_NTPase"/>
</dbReference>
<dbReference type="EMBL" id="JBHSDV010000001">
    <property type="protein sequence ID" value="MFC4387558.1"/>
    <property type="molecule type" value="Genomic_DNA"/>
</dbReference>
<dbReference type="PANTHER" id="PTHR10465">
    <property type="entry name" value="TRANSMEMBRANE GTPASE FZO1"/>
    <property type="match status" value="1"/>
</dbReference>
<keyword evidence="4" id="KW-0342">GTP-binding</keyword>
<feature type="coiled-coil region" evidence="6">
    <location>
        <begin position="314"/>
        <end position="341"/>
    </location>
</feature>
<organism evidence="8 9">
    <name type="scientific">Gracilibacillus marinus</name>
    <dbReference type="NCBI Taxonomy" id="630535"/>
    <lineage>
        <taxon>Bacteria</taxon>
        <taxon>Bacillati</taxon>
        <taxon>Bacillota</taxon>
        <taxon>Bacilli</taxon>
        <taxon>Bacillales</taxon>
        <taxon>Bacillaceae</taxon>
        <taxon>Gracilibacillus</taxon>
    </lineage>
</organism>
<name>A0ABV8VWF6_9BACI</name>
<dbReference type="InterPro" id="IPR027094">
    <property type="entry name" value="Mitofusin_fam"/>
</dbReference>
<evidence type="ECO:0000256" key="3">
    <source>
        <dbReference type="ARBA" id="ARBA00022801"/>
    </source>
</evidence>
<dbReference type="SUPFAM" id="SSF52540">
    <property type="entry name" value="P-loop containing nucleoside triphosphate hydrolases"/>
    <property type="match status" value="2"/>
</dbReference>
<evidence type="ECO:0000256" key="2">
    <source>
        <dbReference type="ARBA" id="ARBA00022741"/>
    </source>
</evidence>
<dbReference type="Pfam" id="PF00350">
    <property type="entry name" value="Dynamin_N"/>
    <property type="match status" value="2"/>
</dbReference>
<reference evidence="9" key="1">
    <citation type="journal article" date="2019" name="Int. J. Syst. Evol. Microbiol.">
        <title>The Global Catalogue of Microorganisms (GCM) 10K type strain sequencing project: providing services to taxonomists for standard genome sequencing and annotation.</title>
        <authorList>
            <consortium name="The Broad Institute Genomics Platform"/>
            <consortium name="The Broad Institute Genome Sequencing Center for Infectious Disease"/>
            <person name="Wu L."/>
            <person name="Ma J."/>
        </authorList>
    </citation>
    <scope>NUCLEOTIDE SEQUENCE [LARGE SCALE GENOMIC DNA]</scope>
    <source>
        <strain evidence="9">KACC 14058</strain>
    </source>
</reference>
<gene>
    <name evidence="8" type="ORF">ACFOZ1_06990</name>
</gene>
<keyword evidence="9" id="KW-1185">Reference proteome</keyword>
<sequence length="1197" mass="139453">MTVNTKKSAITTEQLIALCHFYHNQGDRIAESKVYDLYQKKKETLQHICFCGHFSAGKSTILNRLLDEPLLPQSPIPTSANIVEIKNGANACIIHLTNGKKIKLPDHASLDEVHHFCRNGEEVKKVEIYLDTSKLPSTVTLMDTPGIDAADDADRIMTESALHVVDEVYYVMDYNHVQSEVNATFLKQLKKMNKTFSVIVNQMDKHNEDEIPIAEFKNSLSNVLKQWDIHPKAVYFTSMRNLHATSNDWYALQSMIQSQLRLVKEEEIDETILNSIEALIQNTMNSKKESTSNVITELENELHTLSIDENTPDIDVLKKKIESLTSTKQEMESEYQQIIDQTVKNARITPFELRELAQQMLEAHEAKFKVGIFHSKQKTNEERNKRIIQFHDAIRNETQTKLEWVLRDKLSEYTQKYMNRSINEQVFDKNFEHSTWLSLMTDTVLVTNEYVLVYTDLVASHIKKTYRLYYKSMWNQLKDELESKFNKEIEELKVTLANLKTCQSIKMQIDQEELHMTAYAKKLEELLYHSPIISNEMKYLIQQKNEKHQLIEVGSLPIYTAETNKTNKNETLSVESEEKYSLEKTIQAVNQTIEASQPFSSLTSLIDSIKQKRDRLENRHFTVALFGAFSAGKSSFANALIGEKVLPVSPNPTTAAINKISPPTAEYAHKEVKVITKTEQEILDDVHAIMDTHSFSDLEHVITWLKKKNIEKLSIPDQHKSFLQALAIGYTEMNKHIHSTFTIRMTEFETYVKEESIACYIKEMELFYDCELTKQHVTLVDTPGADSVNARHTELSFSYIKNADAILFVTYYNHPFSKPDKDFLEKLGKVKDAFELDKMFFVVNAIDLAQDDAEMRLVLDYVKQQLVQFEITAPRLFPISSKNTLEEKTNNQVPVNSFFQQLENSFYSFIHEELAQLNMKAIYTDINRIYSLLNNWIHIAESTETERKQFTNKLTNQKSEMQEVVTQFHLSFDSIKQLIEKQYYYIGHRFHIQFSDMFRSIVNPGAIQNNGREGKESLKKSLNALHRKFIDHLYVELEAVNIRLETKWNQETQNLKLQLQESLQEIHPDFTLEELESHKLTVPKIDIQLTRADKLFQKVIKEYKDTATFFARGGRDKVEEEVKDNYETIWNKKLNEIKGTYLYHFTERWQEETNQLRSRFQKEIDDYYDNVLHTSFHTIEDVSKLKEAQKSVEEILH</sequence>
<comment type="caution">
    <text evidence="8">The sequence shown here is derived from an EMBL/GenBank/DDBJ whole genome shotgun (WGS) entry which is preliminary data.</text>
</comment>
<evidence type="ECO:0000313" key="9">
    <source>
        <dbReference type="Proteomes" id="UP001595880"/>
    </source>
</evidence>
<dbReference type="RefSeq" id="WP_390197558.1">
    <property type="nucleotide sequence ID" value="NZ_JBHSDV010000001.1"/>
</dbReference>
<dbReference type="Gene3D" id="3.40.50.300">
    <property type="entry name" value="P-loop containing nucleotide triphosphate hydrolases"/>
    <property type="match status" value="3"/>
</dbReference>
<accession>A0ABV8VWF6</accession>
<dbReference type="InterPro" id="IPR045063">
    <property type="entry name" value="Dynamin_N"/>
</dbReference>
<dbReference type="Proteomes" id="UP001595880">
    <property type="component" value="Unassembled WGS sequence"/>
</dbReference>
<evidence type="ECO:0000256" key="5">
    <source>
        <dbReference type="ARBA" id="ARBA00023136"/>
    </source>
</evidence>
<feature type="domain" description="Dynamin N-terminal" evidence="7">
    <location>
        <begin position="48"/>
        <end position="203"/>
    </location>
</feature>
<dbReference type="PANTHER" id="PTHR10465:SF0">
    <property type="entry name" value="SARCALUMENIN"/>
    <property type="match status" value="1"/>
</dbReference>
<keyword evidence="2" id="KW-0547">Nucleotide-binding</keyword>
<evidence type="ECO:0000256" key="1">
    <source>
        <dbReference type="ARBA" id="ARBA00004370"/>
    </source>
</evidence>